<dbReference type="InterPro" id="IPR036388">
    <property type="entry name" value="WH-like_DNA-bd_sf"/>
</dbReference>
<evidence type="ECO:0000313" key="7">
    <source>
        <dbReference type="EMBL" id="MDA2808895.1"/>
    </source>
</evidence>
<gene>
    <name evidence="7" type="ORF">O4U47_30600</name>
</gene>
<evidence type="ECO:0000256" key="3">
    <source>
        <dbReference type="ARBA" id="ARBA00023082"/>
    </source>
</evidence>
<dbReference type="Proteomes" id="UP001165685">
    <property type="component" value="Unassembled WGS sequence"/>
</dbReference>
<evidence type="ECO:0000259" key="6">
    <source>
        <dbReference type="Pfam" id="PF04542"/>
    </source>
</evidence>
<dbReference type="InterPro" id="IPR013325">
    <property type="entry name" value="RNA_pol_sigma_r2"/>
</dbReference>
<comment type="caution">
    <text evidence="7">The sequence shown here is derived from an EMBL/GenBank/DDBJ whole genome shotgun (WGS) entry which is preliminary data.</text>
</comment>
<proteinExistence type="inferred from homology"/>
<keyword evidence="2" id="KW-0805">Transcription regulation</keyword>
<name>A0ABT4TXC7_9ACTN</name>
<evidence type="ECO:0000313" key="8">
    <source>
        <dbReference type="Proteomes" id="UP001165685"/>
    </source>
</evidence>
<evidence type="ECO:0000256" key="1">
    <source>
        <dbReference type="ARBA" id="ARBA00010641"/>
    </source>
</evidence>
<dbReference type="SUPFAM" id="SSF88946">
    <property type="entry name" value="Sigma2 domain of RNA polymerase sigma factors"/>
    <property type="match status" value="1"/>
</dbReference>
<dbReference type="Gene3D" id="1.10.10.10">
    <property type="entry name" value="Winged helix-like DNA-binding domain superfamily/Winged helix DNA-binding domain"/>
    <property type="match status" value="1"/>
</dbReference>
<evidence type="ECO:0000256" key="4">
    <source>
        <dbReference type="ARBA" id="ARBA00023125"/>
    </source>
</evidence>
<evidence type="ECO:0000256" key="2">
    <source>
        <dbReference type="ARBA" id="ARBA00023015"/>
    </source>
</evidence>
<keyword evidence="8" id="KW-1185">Reference proteome</keyword>
<keyword evidence="3" id="KW-0731">Sigma factor</keyword>
<dbReference type="RefSeq" id="WP_270681479.1">
    <property type="nucleotide sequence ID" value="NZ_JAQFWP010000113.1"/>
</dbReference>
<reference evidence="7" key="1">
    <citation type="submission" date="2023-01" db="EMBL/GenBank/DDBJ databases">
        <title>Draft genome sequence of Nocardiopsis sp. LSu2-4 isolated from halophytes.</title>
        <authorList>
            <person name="Duangmal K."/>
            <person name="Chantavorakit T."/>
        </authorList>
    </citation>
    <scope>NUCLEOTIDE SEQUENCE</scope>
    <source>
        <strain evidence="7">LSu2-4</strain>
    </source>
</reference>
<dbReference type="PANTHER" id="PTHR43133">
    <property type="entry name" value="RNA POLYMERASE ECF-TYPE SIGMA FACTO"/>
    <property type="match status" value="1"/>
</dbReference>
<keyword evidence="4" id="KW-0238">DNA-binding</keyword>
<dbReference type="InterPro" id="IPR013324">
    <property type="entry name" value="RNA_pol_sigma_r3/r4-like"/>
</dbReference>
<dbReference type="InterPro" id="IPR014284">
    <property type="entry name" value="RNA_pol_sigma-70_dom"/>
</dbReference>
<feature type="domain" description="RNA polymerase sigma-70 region 2" evidence="6">
    <location>
        <begin position="30"/>
        <end position="91"/>
    </location>
</feature>
<sequence length="194" mass="21391">MSDQTRDASTSAAELVGRAAAGDHAAWRGLIRRYELMVDAVVRCHGLAGQDAEDACQTVWCRLAEHLDGIRSPERIGSWIARTAHREAARQALLARRARALEAGEGKRLLDPVDHRTPESEFLRAEQGRGVREAIAAIEEPERTVLALDLHRPGAPAAEVADCTGLPLDEVASVRRRARRRLLRLLRESDTVDV</sequence>
<dbReference type="InterPro" id="IPR007627">
    <property type="entry name" value="RNA_pol_sigma70_r2"/>
</dbReference>
<evidence type="ECO:0000256" key="5">
    <source>
        <dbReference type="ARBA" id="ARBA00023163"/>
    </source>
</evidence>
<comment type="similarity">
    <text evidence="1">Belongs to the sigma-70 factor family. ECF subfamily.</text>
</comment>
<dbReference type="PANTHER" id="PTHR43133:SF8">
    <property type="entry name" value="RNA POLYMERASE SIGMA FACTOR HI_1459-RELATED"/>
    <property type="match status" value="1"/>
</dbReference>
<dbReference type="Gene3D" id="1.10.1740.10">
    <property type="match status" value="1"/>
</dbReference>
<dbReference type="Pfam" id="PF04542">
    <property type="entry name" value="Sigma70_r2"/>
    <property type="match status" value="1"/>
</dbReference>
<accession>A0ABT4TXC7</accession>
<dbReference type="InterPro" id="IPR039425">
    <property type="entry name" value="RNA_pol_sigma-70-like"/>
</dbReference>
<dbReference type="EMBL" id="JAQFWP010000113">
    <property type="protein sequence ID" value="MDA2808895.1"/>
    <property type="molecule type" value="Genomic_DNA"/>
</dbReference>
<dbReference type="SUPFAM" id="SSF88659">
    <property type="entry name" value="Sigma3 and sigma4 domains of RNA polymerase sigma factors"/>
    <property type="match status" value="1"/>
</dbReference>
<keyword evidence="5" id="KW-0804">Transcription</keyword>
<organism evidence="7 8">
    <name type="scientific">Nocardiopsis suaedae</name>
    <dbReference type="NCBI Taxonomy" id="3018444"/>
    <lineage>
        <taxon>Bacteria</taxon>
        <taxon>Bacillati</taxon>
        <taxon>Actinomycetota</taxon>
        <taxon>Actinomycetes</taxon>
        <taxon>Streptosporangiales</taxon>
        <taxon>Nocardiopsidaceae</taxon>
        <taxon>Nocardiopsis</taxon>
    </lineage>
</organism>
<protein>
    <submittedName>
        <fullName evidence="7">Sigma-70 family RNA polymerase sigma factor</fullName>
    </submittedName>
</protein>
<dbReference type="NCBIfam" id="TIGR02937">
    <property type="entry name" value="sigma70-ECF"/>
    <property type="match status" value="1"/>
</dbReference>